<dbReference type="EMBL" id="MU853756">
    <property type="protein sequence ID" value="KAK3945091.1"/>
    <property type="molecule type" value="Genomic_DNA"/>
</dbReference>
<dbReference type="HAMAP" id="MF_01458">
    <property type="entry name" value="FtsH"/>
    <property type="match status" value="1"/>
</dbReference>
<comment type="cofactor">
    <cofactor evidence="1">
        <name>Zn(2+)</name>
        <dbReference type="ChEBI" id="CHEBI:29105"/>
    </cofactor>
</comment>
<feature type="region of interest" description="Disordered" evidence="18">
    <location>
        <begin position="151"/>
        <end position="215"/>
    </location>
</feature>
<name>A0AAN6NG10_9PEZI</name>
<dbReference type="PANTHER" id="PTHR43655">
    <property type="entry name" value="ATP-DEPENDENT PROTEASE"/>
    <property type="match status" value="1"/>
</dbReference>
<dbReference type="InterPro" id="IPR003960">
    <property type="entry name" value="ATPase_AAA_CS"/>
</dbReference>
<feature type="compositionally biased region" description="Polar residues" evidence="18">
    <location>
        <begin position="741"/>
        <end position="754"/>
    </location>
</feature>
<dbReference type="FunFam" id="1.20.58.760:FF:000003">
    <property type="entry name" value="AFG3-like AAA ATPase 2"/>
    <property type="match status" value="1"/>
</dbReference>
<evidence type="ECO:0000256" key="13">
    <source>
        <dbReference type="ARBA" id="ARBA00023049"/>
    </source>
</evidence>
<keyword evidence="15" id="KW-0472">Membrane</keyword>
<dbReference type="InterPro" id="IPR011546">
    <property type="entry name" value="Pept_M41_FtsH_extracell"/>
</dbReference>
<dbReference type="InterPro" id="IPR001138">
    <property type="entry name" value="Zn2Cys6_DnaBD"/>
</dbReference>
<dbReference type="Gene3D" id="4.10.240.10">
    <property type="entry name" value="Zn(2)-C6 fungal-type DNA-binding domain"/>
    <property type="match status" value="1"/>
</dbReference>
<dbReference type="GO" id="GO:0005524">
    <property type="term" value="F:ATP binding"/>
    <property type="evidence" value="ECO:0007669"/>
    <property type="project" value="UniProtKB-KW"/>
</dbReference>
<dbReference type="InterPro" id="IPR005936">
    <property type="entry name" value="FtsH"/>
</dbReference>
<dbReference type="GO" id="GO:0030163">
    <property type="term" value="P:protein catabolic process"/>
    <property type="evidence" value="ECO:0007669"/>
    <property type="project" value="UniProtKB-ARBA"/>
</dbReference>
<evidence type="ECO:0000256" key="8">
    <source>
        <dbReference type="ARBA" id="ARBA00022741"/>
    </source>
</evidence>
<comment type="caution">
    <text evidence="20">The sequence shown here is derived from an EMBL/GenBank/DDBJ whole genome shotgun (WGS) entry which is preliminary data.</text>
</comment>
<evidence type="ECO:0000256" key="5">
    <source>
        <dbReference type="ARBA" id="ARBA00022670"/>
    </source>
</evidence>
<dbReference type="GO" id="GO:0003677">
    <property type="term" value="F:DNA binding"/>
    <property type="evidence" value="ECO:0007669"/>
    <property type="project" value="InterPro"/>
</dbReference>
<dbReference type="SUPFAM" id="SSF52540">
    <property type="entry name" value="P-loop containing nucleoside triphosphate hydrolases"/>
    <property type="match status" value="1"/>
</dbReference>
<keyword evidence="11" id="KW-0067">ATP-binding</keyword>
<dbReference type="InterPro" id="IPR003959">
    <property type="entry name" value="ATPase_AAA_core"/>
</dbReference>
<sequence length="1757" mass="194110">MDRMHPSFQMSMPSPAIMNQPPQIFGGYTEHGLPIHQLPPDLAAQMFGDHGLLDDSNEAKRRRIARACDMCRKKKIKCDGKLPACSHCNNYKTECVFTQVEKKRNPPKGAKYIEGLENRLGRMEHLLRLSGLLGEDDNGATDLGTLEKKLAEKHQQSRQASQAAASNPTSPSQATSGHDGNPSTPGSSLTSPEPAKDKDSSDKRKSLTPEKEKLGEEEVAALSEMMCSLVTNNCGETRYIGSSSGFSIFSPKGVQWVNEKMGDSSFQQMISDVSIDDHKWTAWKPDVFGDLFRRTVFRDLPPKPEALSLLKDFFENFNCMFPLFHQPTFMHLVERQYSHDPYQGSGWWASLNVALAIAYRLRVMSNLVPQEEDEKAWAYLKNAMAVFSELTMRNTDLLSVQALLGMALFMQGTPNPQPSFLLIATAIRLSHSIGLHKRGTGFNLNPIEIEQRKRVFWIAYMLDKDLCLRSGRPPAQDDDDMNVDLPDADPADNIGNIPLAEGKGKMNLFRVMCELAIVESKVYKKLYSTKATKQSDGELLNTIGELDQELEDWKDSIPIDFRPEHEIKASHTPLILHIVMLHFTYYNCLTTIHRMSIHHGYWTSRLSNYAIQGLNARPLNPRVFSSAALCTSAARASISLLKYIPQGDFSCVWMVLYFPVSALVTLFGNILQNPLDPRARSDARLMNVVVNFLSMLGHEAETGGVHRMLGVCSEFERIAKVVIDKTEKEHSARKKRKSHEPSSTTKPSSISDKPSSNPDSRSASSFVSKPRSNPSQTPRPMTSSSATPQPTHSTTNGHLSPGMNDNRTPQTGYSPMTGTMSQSPSPGLAPVGWGQGNFSVNGGADGTDFASFADLTGFGAISAAAMSAAGVGPGGLTSPPLGGGGIFQQPMLPQDLFSLPMTLDWDWAEMSGGAYPSLKMMNLEPIRPQFQDVIEQKQSEKDATEGSADDSGPARPLPPGWVQLSEEELKQLEKFISILPPPQKAAMETLLKDIKKIGGPQELRDLLAKQRTDGLSIVDAMRVPRIAFKMADELAKFQTEQEKKGGNPTSFDSNKPGEQEHSGQQQQQQEQNHSGQGKQGGYKNQGKQEGPQPRPVEVSDMITWALGAAVLYPFYRMIFPGETSREITWQELRKNFLDKGLVEKLVVVKDRVRVELNREATQAMYPDSIAANPNFHYYFSIGSIDAFERRLDEAQSELGIPSSERIPVSYASEGMWTNMLVAFGPTLLLFGFLVWASRRAGGMGGGGSGGMFGFGKSKAKMFNHDSAVKVKFADVAGMDEAKVEIMEFVSFLRTPERFQRLGAKIPRGAILSGPPGTGKTLLAKATAGESQVPFFSVSGSEFVEMFVGVGASRVRDLFATARKNAPCIIFIDEIDAIGRSRSEGGGFRSGGNDEREATLNQILTEMDGFNTSEQVVVLAGTNRPDVLDQALMRPGRFDRHIHIDRPTMKGRQEIFKVHLAKIVTKEDMEHLTGRLAALTPGFAGADIANAVNEAALIAARANATTVEMIHFEQAIERVVGGLERKSLVLSPEEKKTVAYHEAGHAICGWFFRWADPLLKVSIIPRGQGALGYAQYLPTGDAYLMNTNQLMDRMAMTLGGRVSEELHFPSVTTGASDDFKKVTRMATTMVTQWGMSEKLGPLHFQNDQNQLHKPFAESTAQTIDAEVRRIVDEAYKQCKDLLSAKKKEIGLVAEELLRKEMLTRDDLVRLLGPREWPDKEEFTKYFDGSKSAPPPFPTENTDSPPDSPQPAIFEKLER</sequence>
<feature type="region of interest" description="Disordered" evidence="18">
    <location>
        <begin position="936"/>
        <end position="960"/>
    </location>
</feature>
<dbReference type="PROSITE" id="PS00463">
    <property type="entry name" value="ZN2_CY6_FUNGAL_1"/>
    <property type="match status" value="1"/>
</dbReference>
<evidence type="ECO:0000256" key="18">
    <source>
        <dbReference type="SAM" id="MobiDB-lite"/>
    </source>
</evidence>
<dbReference type="Pfam" id="PF06480">
    <property type="entry name" value="FtsH_ext"/>
    <property type="match status" value="1"/>
</dbReference>
<keyword evidence="12" id="KW-1133">Transmembrane helix</keyword>
<dbReference type="Pfam" id="PF04082">
    <property type="entry name" value="Fungal_trans"/>
    <property type="match status" value="1"/>
</dbReference>
<evidence type="ECO:0000256" key="1">
    <source>
        <dbReference type="ARBA" id="ARBA00001947"/>
    </source>
</evidence>
<dbReference type="GO" id="GO:0000981">
    <property type="term" value="F:DNA-binding transcription factor activity, RNA polymerase II-specific"/>
    <property type="evidence" value="ECO:0007669"/>
    <property type="project" value="InterPro"/>
</dbReference>
<evidence type="ECO:0000256" key="3">
    <source>
        <dbReference type="ARBA" id="ARBA00010044"/>
    </source>
</evidence>
<keyword evidence="9" id="KW-0378">Hydrolase</keyword>
<dbReference type="SUPFAM" id="SSF140990">
    <property type="entry name" value="FtsH protease domain-like"/>
    <property type="match status" value="1"/>
</dbReference>
<dbReference type="GO" id="GO:0004222">
    <property type="term" value="F:metalloendopeptidase activity"/>
    <property type="evidence" value="ECO:0007669"/>
    <property type="project" value="InterPro"/>
</dbReference>
<dbReference type="PANTHER" id="PTHR43655:SF2">
    <property type="entry name" value="AFG3 LIKE MATRIX AAA PEPTIDASE SUBUNIT 2, ISOFORM A"/>
    <property type="match status" value="1"/>
</dbReference>
<comment type="catalytic activity">
    <reaction evidence="17">
        <text>ATP + H2O = ADP + phosphate + H(+)</text>
        <dbReference type="Rhea" id="RHEA:13065"/>
        <dbReference type="ChEBI" id="CHEBI:15377"/>
        <dbReference type="ChEBI" id="CHEBI:15378"/>
        <dbReference type="ChEBI" id="CHEBI:30616"/>
        <dbReference type="ChEBI" id="CHEBI:43474"/>
        <dbReference type="ChEBI" id="CHEBI:456216"/>
    </reaction>
    <physiologicalReaction direction="left-to-right" evidence="17">
        <dbReference type="Rhea" id="RHEA:13066"/>
    </physiologicalReaction>
</comment>
<dbReference type="SUPFAM" id="SSF57701">
    <property type="entry name" value="Zn2/Cys6 DNA-binding domain"/>
    <property type="match status" value="1"/>
</dbReference>
<feature type="compositionally biased region" description="Low complexity" evidence="18">
    <location>
        <begin position="157"/>
        <end position="166"/>
    </location>
</feature>
<dbReference type="GO" id="GO:0005745">
    <property type="term" value="C:m-AAA complex"/>
    <property type="evidence" value="ECO:0007669"/>
    <property type="project" value="TreeGrafter"/>
</dbReference>
<evidence type="ECO:0000256" key="4">
    <source>
        <dbReference type="ARBA" id="ARBA00010550"/>
    </source>
</evidence>
<dbReference type="FunFam" id="3.40.50.300:FF:000001">
    <property type="entry name" value="ATP-dependent zinc metalloprotease FtsH"/>
    <property type="match status" value="1"/>
</dbReference>
<dbReference type="Pfam" id="PF00172">
    <property type="entry name" value="Zn_clus"/>
    <property type="match status" value="1"/>
</dbReference>
<dbReference type="Gene3D" id="3.40.50.300">
    <property type="entry name" value="P-loop containing nucleotide triphosphate hydrolases"/>
    <property type="match status" value="1"/>
</dbReference>
<keyword evidence="10" id="KW-0862">Zinc</keyword>
<feature type="region of interest" description="Disordered" evidence="18">
    <location>
        <begin position="1038"/>
        <end position="1095"/>
    </location>
</feature>
<dbReference type="CDD" id="cd00067">
    <property type="entry name" value="GAL4"/>
    <property type="match status" value="1"/>
</dbReference>
<evidence type="ECO:0000256" key="6">
    <source>
        <dbReference type="ARBA" id="ARBA00022692"/>
    </source>
</evidence>
<dbReference type="GO" id="GO:0008270">
    <property type="term" value="F:zinc ion binding"/>
    <property type="evidence" value="ECO:0007669"/>
    <property type="project" value="InterPro"/>
</dbReference>
<protein>
    <submittedName>
        <fullName evidence="20">6c6d08f8-8b27-48d1-a5e9-ee3a8a61eadc</fullName>
    </submittedName>
</protein>
<evidence type="ECO:0000256" key="17">
    <source>
        <dbReference type="ARBA" id="ARBA00048778"/>
    </source>
</evidence>
<accession>A0AAN6NG10</accession>
<dbReference type="InterPro" id="IPR003593">
    <property type="entry name" value="AAA+_ATPase"/>
</dbReference>
<evidence type="ECO:0000256" key="15">
    <source>
        <dbReference type="ARBA" id="ARBA00023136"/>
    </source>
</evidence>
<gene>
    <name evidence="20" type="ORF">QBC46DRAFT_360638</name>
</gene>
<dbReference type="SMART" id="SM00066">
    <property type="entry name" value="GAL4"/>
    <property type="match status" value="1"/>
</dbReference>
<dbReference type="InterPro" id="IPR000642">
    <property type="entry name" value="Peptidase_M41"/>
</dbReference>
<feature type="region of interest" description="Disordered" evidence="18">
    <location>
        <begin position="726"/>
        <end position="834"/>
    </location>
</feature>
<evidence type="ECO:0000256" key="10">
    <source>
        <dbReference type="ARBA" id="ARBA00022833"/>
    </source>
</evidence>
<dbReference type="Pfam" id="PF01434">
    <property type="entry name" value="Peptidase_M41"/>
    <property type="match status" value="1"/>
</dbReference>
<dbReference type="NCBIfam" id="TIGR01241">
    <property type="entry name" value="FtsH_fam"/>
    <property type="match status" value="1"/>
</dbReference>
<evidence type="ECO:0000256" key="11">
    <source>
        <dbReference type="ARBA" id="ARBA00022840"/>
    </source>
</evidence>
<dbReference type="Gene3D" id="3.40.1690.20">
    <property type="match status" value="1"/>
</dbReference>
<comment type="similarity">
    <text evidence="4">In the N-terminal section; belongs to the AAA ATPase family.</text>
</comment>
<evidence type="ECO:0000256" key="16">
    <source>
        <dbReference type="ARBA" id="ARBA00023242"/>
    </source>
</evidence>
<comment type="subcellular location">
    <subcellularLocation>
        <location evidence="2">Mitochondrion membrane</location>
        <topology evidence="2">Multi-pass membrane protein</topology>
    </subcellularLocation>
</comment>
<keyword evidence="13" id="KW-0482">Metalloprotease</keyword>
<feature type="compositionally biased region" description="Low complexity" evidence="18">
    <location>
        <begin position="1062"/>
        <end position="1090"/>
    </location>
</feature>
<keyword evidence="5" id="KW-0645">Protease</keyword>
<evidence type="ECO:0000313" key="21">
    <source>
        <dbReference type="Proteomes" id="UP001303473"/>
    </source>
</evidence>
<dbReference type="InterPro" id="IPR007219">
    <property type="entry name" value="XnlR_reg_dom"/>
</dbReference>
<feature type="region of interest" description="Disordered" evidence="18">
    <location>
        <begin position="1721"/>
        <end position="1757"/>
    </location>
</feature>
<feature type="compositionally biased region" description="Basic and acidic residues" evidence="18">
    <location>
        <begin position="194"/>
        <end position="215"/>
    </location>
</feature>
<dbReference type="PROSITE" id="PS00674">
    <property type="entry name" value="AAA"/>
    <property type="match status" value="1"/>
</dbReference>
<dbReference type="FunFam" id="3.40.1690.20:FF:000003">
    <property type="entry name" value="Mitochondrial inner membrane AAA protease Yta12, putative"/>
    <property type="match status" value="1"/>
</dbReference>
<dbReference type="Pfam" id="PF00004">
    <property type="entry name" value="AAA"/>
    <property type="match status" value="1"/>
</dbReference>
<dbReference type="GO" id="GO:0016887">
    <property type="term" value="F:ATP hydrolysis activity"/>
    <property type="evidence" value="ECO:0007669"/>
    <property type="project" value="InterPro"/>
</dbReference>
<organism evidence="20 21">
    <name type="scientific">Diplogelasinospora grovesii</name>
    <dbReference type="NCBI Taxonomy" id="303347"/>
    <lineage>
        <taxon>Eukaryota</taxon>
        <taxon>Fungi</taxon>
        <taxon>Dikarya</taxon>
        <taxon>Ascomycota</taxon>
        <taxon>Pezizomycotina</taxon>
        <taxon>Sordariomycetes</taxon>
        <taxon>Sordariomycetidae</taxon>
        <taxon>Sordariales</taxon>
        <taxon>Diplogelasinosporaceae</taxon>
        <taxon>Diplogelasinospora</taxon>
    </lineage>
</organism>
<dbReference type="CDD" id="cd12148">
    <property type="entry name" value="fungal_TF_MHR"/>
    <property type="match status" value="1"/>
</dbReference>
<dbReference type="InterPro" id="IPR041569">
    <property type="entry name" value="AAA_lid_3"/>
</dbReference>
<keyword evidence="21" id="KW-1185">Reference proteome</keyword>
<dbReference type="Pfam" id="PF17862">
    <property type="entry name" value="AAA_lid_3"/>
    <property type="match status" value="1"/>
</dbReference>
<dbReference type="SMART" id="SM00382">
    <property type="entry name" value="AAA"/>
    <property type="match status" value="1"/>
</dbReference>
<evidence type="ECO:0000313" key="20">
    <source>
        <dbReference type="EMBL" id="KAK3945091.1"/>
    </source>
</evidence>
<evidence type="ECO:0000256" key="9">
    <source>
        <dbReference type="ARBA" id="ARBA00022801"/>
    </source>
</evidence>
<feature type="domain" description="Zn(2)-C6 fungal-type" evidence="19">
    <location>
        <begin position="67"/>
        <end position="97"/>
    </location>
</feature>
<evidence type="ECO:0000256" key="12">
    <source>
        <dbReference type="ARBA" id="ARBA00022989"/>
    </source>
</evidence>
<dbReference type="GO" id="GO:0004176">
    <property type="term" value="F:ATP-dependent peptidase activity"/>
    <property type="evidence" value="ECO:0007669"/>
    <property type="project" value="InterPro"/>
</dbReference>
<feature type="compositionally biased region" description="Polar residues" evidence="18">
    <location>
        <begin position="167"/>
        <end position="191"/>
    </location>
</feature>
<reference evidence="21" key="1">
    <citation type="journal article" date="2023" name="Mol. Phylogenet. Evol.">
        <title>Genome-scale phylogeny and comparative genomics of the fungal order Sordariales.</title>
        <authorList>
            <person name="Hensen N."/>
            <person name="Bonometti L."/>
            <person name="Westerberg I."/>
            <person name="Brannstrom I.O."/>
            <person name="Guillou S."/>
            <person name="Cros-Aarteil S."/>
            <person name="Calhoun S."/>
            <person name="Haridas S."/>
            <person name="Kuo A."/>
            <person name="Mondo S."/>
            <person name="Pangilinan J."/>
            <person name="Riley R."/>
            <person name="LaButti K."/>
            <person name="Andreopoulos B."/>
            <person name="Lipzen A."/>
            <person name="Chen C."/>
            <person name="Yan M."/>
            <person name="Daum C."/>
            <person name="Ng V."/>
            <person name="Clum A."/>
            <person name="Steindorff A."/>
            <person name="Ohm R.A."/>
            <person name="Martin F."/>
            <person name="Silar P."/>
            <person name="Natvig D.O."/>
            <person name="Lalanne C."/>
            <person name="Gautier V."/>
            <person name="Ament-Velasquez S.L."/>
            <person name="Kruys A."/>
            <person name="Hutchinson M.I."/>
            <person name="Powell A.J."/>
            <person name="Barry K."/>
            <person name="Miller A.N."/>
            <person name="Grigoriev I.V."/>
            <person name="Debuchy R."/>
            <person name="Gladieux P."/>
            <person name="Hiltunen Thoren M."/>
            <person name="Johannesson H."/>
        </authorList>
    </citation>
    <scope>NUCLEOTIDE SEQUENCE [LARGE SCALE GENOMIC DNA]</scope>
    <source>
        <strain evidence="21">CBS 340.73</strain>
    </source>
</reference>
<evidence type="ECO:0000256" key="2">
    <source>
        <dbReference type="ARBA" id="ARBA00004225"/>
    </source>
</evidence>
<comment type="similarity">
    <text evidence="3">In the C-terminal section; belongs to the peptidase M41 family.</text>
</comment>
<feature type="compositionally biased region" description="Low complexity" evidence="18">
    <location>
        <begin position="755"/>
        <end position="765"/>
    </location>
</feature>
<dbReference type="GO" id="GO:0034982">
    <property type="term" value="P:mitochondrial protein processing"/>
    <property type="evidence" value="ECO:0007669"/>
    <property type="project" value="TreeGrafter"/>
</dbReference>
<evidence type="ECO:0000259" key="19">
    <source>
        <dbReference type="PROSITE" id="PS50048"/>
    </source>
</evidence>
<dbReference type="GO" id="GO:0006351">
    <property type="term" value="P:DNA-templated transcription"/>
    <property type="evidence" value="ECO:0007669"/>
    <property type="project" value="InterPro"/>
</dbReference>
<dbReference type="Proteomes" id="UP001303473">
    <property type="component" value="Unassembled WGS sequence"/>
</dbReference>
<evidence type="ECO:0000256" key="14">
    <source>
        <dbReference type="ARBA" id="ARBA00023128"/>
    </source>
</evidence>
<dbReference type="CDD" id="cd19501">
    <property type="entry name" value="RecA-like_FtsH"/>
    <property type="match status" value="1"/>
</dbReference>
<dbReference type="InterPro" id="IPR027417">
    <property type="entry name" value="P-loop_NTPase"/>
</dbReference>
<keyword evidence="6" id="KW-0812">Transmembrane</keyword>
<dbReference type="InterPro" id="IPR037219">
    <property type="entry name" value="Peptidase_M41-like"/>
</dbReference>
<dbReference type="Gene3D" id="1.10.8.60">
    <property type="match status" value="1"/>
</dbReference>
<dbReference type="InterPro" id="IPR036864">
    <property type="entry name" value="Zn2-C6_fun-type_DNA-bd_sf"/>
</dbReference>
<feature type="compositionally biased region" description="Polar residues" evidence="18">
    <location>
        <begin position="766"/>
        <end position="825"/>
    </location>
</feature>
<dbReference type="InterPro" id="IPR050928">
    <property type="entry name" value="ATP-dep_Zn_Metalloprotease"/>
</dbReference>
<dbReference type="Gene3D" id="1.20.58.760">
    <property type="entry name" value="Peptidase M41"/>
    <property type="match status" value="1"/>
</dbReference>
<keyword evidence="7" id="KW-0479">Metal-binding</keyword>
<keyword evidence="8" id="KW-0547">Nucleotide-binding</keyword>
<proteinExistence type="inferred from homology"/>
<keyword evidence="14" id="KW-0496">Mitochondrion</keyword>
<dbReference type="PROSITE" id="PS50048">
    <property type="entry name" value="ZN2_CY6_FUNGAL_2"/>
    <property type="match status" value="1"/>
</dbReference>
<dbReference type="FunFam" id="1.10.8.60:FF:000019">
    <property type="entry name" value="AFG3-like AAA ATPase 2"/>
    <property type="match status" value="1"/>
</dbReference>
<evidence type="ECO:0000256" key="7">
    <source>
        <dbReference type="ARBA" id="ARBA00022723"/>
    </source>
</evidence>
<dbReference type="SMART" id="SM00906">
    <property type="entry name" value="Fungal_trans"/>
    <property type="match status" value="1"/>
</dbReference>
<keyword evidence="16" id="KW-0539">Nucleus</keyword>